<dbReference type="Gene3D" id="3.40.50.2300">
    <property type="match status" value="2"/>
</dbReference>
<dbReference type="PROSITE" id="PS50932">
    <property type="entry name" value="HTH_LACI_2"/>
    <property type="match status" value="1"/>
</dbReference>
<dbReference type="Proteomes" id="UP000033608">
    <property type="component" value="Unassembled WGS sequence"/>
</dbReference>
<dbReference type="SMART" id="SM00354">
    <property type="entry name" value="HTH_LACI"/>
    <property type="match status" value="1"/>
</dbReference>
<dbReference type="EMBL" id="LAJF01000025">
    <property type="protein sequence ID" value="KKB86601.1"/>
    <property type="molecule type" value="Genomic_DNA"/>
</dbReference>
<dbReference type="EMBL" id="FQVC01000011">
    <property type="protein sequence ID" value="SHF65823.1"/>
    <property type="molecule type" value="Genomic_DNA"/>
</dbReference>
<evidence type="ECO:0000313" key="8">
    <source>
        <dbReference type="Proteomes" id="UP000184533"/>
    </source>
</evidence>
<evidence type="ECO:0000256" key="1">
    <source>
        <dbReference type="ARBA" id="ARBA00023015"/>
    </source>
</evidence>
<evidence type="ECO:0000313" key="6">
    <source>
        <dbReference type="EMBL" id="SHF65823.1"/>
    </source>
</evidence>
<evidence type="ECO:0000313" key="7">
    <source>
        <dbReference type="Proteomes" id="UP000033608"/>
    </source>
</evidence>
<dbReference type="SUPFAM" id="SSF53822">
    <property type="entry name" value="Periplasmic binding protein-like I"/>
    <property type="match status" value="1"/>
</dbReference>
<organism evidence="5 7">
    <name type="scientific">Devosia limi DSM 17137</name>
    <dbReference type="NCBI Taxonomy" id="1121477"/>
    <lineage>
        <taxon>Bacteria</taxon>
        <taxon>Pseudomonadati</taxon>
        <taxon>Pseudomonadota</taxon>
        <taxon>Alphaproteobacteria</taxon>
        <taxon>Hyphomicrobiales</taxon>
        <taxon>Devosiaceae</taxon>
        <taxon>Devosia</taxon>
    </lineage>
</organism>
<dbReference type="CDD" id="cd01392">
    <property type="entry name" value="HTH_LacI"/>
    <property type="match status" value="1"/>
</dbReference>
<dbReference type="PANTHER" id="PTHR30146">
    <property type="entry name" value="LACI-RELATED TRANSCRIPTIONAL REPRESSOR"/>
    <property type="match status" value="1"/>
</dbReference>
<dbReference type="PATRIC" id="fig|1121477.3.peg.1334"/>
<evidence type="ECO:0000256" key="3">
    <source>
        <dbReference type="ARBA" id="ARBA00023163"/>
    </source>
</evidence>
<feature type="domain" description="HTH lacI-type" evidence="4">
    <location>
        <begin position="6"/>
        <end position="61"/>
    </location>
</feature>
<keyword evidence="3" id="KW-0804">Transcription</keyword>
<dbReference type="InterPro" id="IPR000843">
    <property type="entry name" value="HTH_LacI"/>
</dbReference>
<reference evidence="6 8" key="2">
    <citation type="submission" date="2016-11" db="EMBL/GenBank/DDBJ databases">
        <authorList>
            <person name="Jaros S."/>
            <person name="Januszkiewicz K."/>
            <person name="Wedrychowicz H."/>
        </authorList>
    </citation>
    <scope>NUCLEOTIDE SEQUENCE [LARGE SCALE GENOMIC DNA]</scope>
    <source>
        <strain evidence="6 8">DSM 17137</strain>
    </source>
</reference>
<dbReference type="SUPFAM" id="SSF47413">
    <property type="entry name" value="lambda repressor-like DNA-binding domains"/>
    <property type="match status" value="1"/>
</dbReference>
<dbReference type="AlphaFoldDB" id="A0A0F5LWE7"/>
<sequence>MAGKSVKLADVAKAAGVSQGTASNVFSRPNLVRDEVRERVLAAAKALGYGGPDLKGRLLRAGKVNAIGVAAVEPMSYFFDDPWARALMAAIARVCDASGSGIALVSAMNHERLAWNIQSALVDGFILLCVEGGEELVQLTRERQLPFVALALGVQDRSIPAIGIDNVSGGALAARHLTDLGHRKFAVLATEFNADDHVGLVSAADVAGAIYATSRDRVTGYRQALAAVGLGPEDLPVYETRNDKASVEACLARIFAGGEGPTALLAMSDRIALYALDWLKARGLQVPGDVSIVGFDGVPEAQASTPALTTIVQPMAEIARVAVHAILENAVPSERRTLPVTLAVRASTAPPAA</sequence>
<keyword evidence="7" id="KW-1185">Reference proteome</keyword>
<reference evidence="5 7" key="1">
    <citation type="submission" date="2015-03" db="EMBL/GenBank/DDBJ databases">
        <authorList>
            <person name="Hassan Y.I."/>
            <person name="Lepp D."/>
            <person name="Zhou T."/>
        </authorList>
    </citation>
    <scope>NUCLEOTIDE SEQUENCE [LARGE SCALE GENOMIC DNA]</scope>
    <source>
        <strain evidence="5 7">DSM 17137</strain>
    </source>
</reference>
<dbReference type="InterPro" id="IPR028082">
    <property type="entry name" value="Peripla_BP_I"/>
</dbReference>
<gene>
    <name evidence="6" type="ORF">SAMN02745223_03217</name>
    <name evidence="5" type="ORF">VW29_01455</name>
</gene>
<evidence type="ECO:0000313" key="5">
    <source>
        <dbReference type="EMBL" id="KKB86601.1"/>
    </source>
</evidence>
<dbReference type="CDD" id="cd06279">
    <property type="entry name" value="PBP1_LacI-like"/>
    <property type="match status" value="1"/>
</dbReference>
<protein>
    <submittedName>
        <fullName evidence="5">LacI family transcriptional regulator</fullName>
    </submittedName>
    <submittedName>
        <fullName evidence="6">Transcriptional regulator, LacI family</fullName>
    </submittedName>
</protein>
<evidence type="ECO:0000259" key="4">
    <source>
        <dbReference type="PROSITE" id="PS50932"/>
    </source>
</evidence>
<keyword evidence="1" id="KW-0805">Transcription regulation</keyword>
<dbReference type="STRING" id="1121477.SAMN02745223_03217"/>
<dbReference type="Proteomes" id="UP000184533">
    <property type="component" value="Unassembled WGS sequence"/>
</dbReference>
<proteinExistence type="predicted"/>
<dbReference type="Pfam" id="PF00356">
    <property type="entry name" value="LacI"/>
    <property type="match status" value="1"/>
</dbReference>
<dbReference type="PANTHER" id="PTHR30146:SF138">
    <property type="entry name" value="TRANSCRIPTIONAL REGULATORY PROTEIN"/>
    <property type="match status" value="1"/>
</dbReference>
<dbReference type="GO" id="GO:0003700">
    <property type="term" value="F:DNA-binding transcription factor activity"/>
    <property type="evidence" value="ECO:0007669"/>
    <property type="project" value="TreeGrafter"/>
</dbReference>
<name>A0A0F5LWE7_9HYPH</name>
<dbReference type="InterPro" id="IPR046335">
    <property type="entry name" value="LacI/GalR-like_sensor"/>
</dbReference>
<dbReference type="GO" id="GO:0000976">
    <property type="term" value="F:transcription cis-regulatory region binding"/>
    <property type="evidence" value="ECO:0007669"/>
    <property type="project" value="TreeGrafter"/>
</dbReference>
<accession>A0A0F5LWE7</accession>
<dbReference type="Gene3D" id="1.10.260.40">
    <property type="entry name" value="lambda repressor-like DNA-binding domains"/>
    <property type="match status" value="1"/>
</dbReference>
<dbReference type="Pfam" id="PF13377">
    <property type="entry name" value="Peripla_BP_3"/>
    <property type="match status" value="1"/>
</dbReference>
<keyword evidence="2" id="KW-0238">DNA-binding</keyword>
<dbReference type="InterPro" id="IPR010982">
    <property type="entry name" value="Lambda_DNA-bd_dom_sf"/>
</dbReference>
<evidence type="ECO:0000256" key="2">
    <source>
        <dbReference type="ARBA" id="ARBA00023125"/>
    </source>
</evidence>
<dbReference type="OrthoDB" id="5171752at2"/>